<reference evidence="1" key="1">
    <citation type="submission" date="2023-03" db="EMBL/GenBank/DDBJ databases">
        <title>Chromosome-level genomes of two armyworms, Mythimna separata and Mythimna loreyi, provide insights into the biosynthesis and reception of sex pheromones.</title>
        <authorList>
            <person name="Zhao H."/>
        </authorList>
    </citation>
    <scope>NUCLEOTIDE SEQUENCE</scope>
    <source>
        <strain evidence="1">BeijingLab</strain>
    </source>
</reference>
<sequence length="381" mass="41642">MYFLRSSPLWKQPHLLDKIDQTIRHTLTSILNVALDDRAWLQATLPIRFGGLGIRKITSVSLPAFLSSVRSTQQLTSGILTQSLVDCEVPCLTDALSAWKLACPDEALPENPSSQRQWDEPLCRLVRNNLINTSTNTAERARLLAVGEWESGLWLQTLPSPNIGTMLSDTTFRIATCLRLGAPSGAPHRCQCGEVVDRLGHHGLSCSRSAGRIARHASINDIIRRALVTAGVPAVLEPNGLARDDGKRPDGMTIMPWKLGRPLVWDATCVDTLAPSHVLSTAGCAGAAAASAENLKRRKYNNLIGSYMFEPFGVETLGPWGPSAHRVVRDISKQLVDSSRDQRAGLYFCQRISIAIQRGNAASVLGTFPIDIDVDEFFDAQ</sequence>
<dbReference type="Proteomes" id="UP001231649">
    <property type="component" value="Chromosome 20"/>
</dbReference>
<comment type="caution">
    <text evidence="1">The sequence shown here is derived from an EMBL/GenBank/DDBJ whole genome shotgun (WGS) entry which is preliminary data.</text>
</comment>
<organism evidence="1 2">
    <name type="scientific">Mythimna loreyi</name>
    <dbReference type="NCBI Taxonomy" id="667449"/>
    <lineage>
        <taxon>Eukaryota</taxon>
        <taxon>Metazoa</taxon>
        <taxon>Ecdysozoa</taxon>
        <taxon>Arthropoda</taxon>
        <taxon>Hexapoda</taxon>
        <taxon>Insecta</taxon>
        <taxon>Pterygota</taxon>
        <taxon>Neoptera</taxon>
        <taxon>Endopterygota</taxon>
        <taxon>Lepidoptera</taxon>
        <taxon>Glossata</taxon>
        <taxon>Ditrysia</taxon>
        <taxon>Noctuoidea</taxon>
        <taxon>Noctuidae</taxon>
        <taxon>Noctuinae</taxon>
        <taxon>Hadenini</taxon>
        <taxon>Mythimna</taxon>
    </lineage>
</organism>
<accession>A0ACC2QF61</accession>
<evidence type="ECO:0000313" key="1">
    <source>
        <dbReference type="EMBL" id="KAJ8714143.1"/>
    </source>
</evidence>
<gene>
    <name evidence="1" type="ORF">PYW08_007763</name>
</gene>
<name>A0ACC2QF61_9NEOP</name>
<dbReference type="EMBL" id="CM056796">
    <property type="protein sequence ID" value="KAJ8714143.1"/>
    <property type="molecule type" value="Genomic_DNA"/>
</dbReference>
<proteinExistence type="predicted"/>
<protein>
    <submittedName>
        <fullName evidence="1">Uncharacterized protein</fullName>
    </submittedName>
</protein>
<evidence type="ECO:0000313" key="2">
    <source>
        <dbReference type="Proteomes" id="UP001231649"/>
    </source>
</evidence>
<keyword evidence="2" id="KW-1185">Reference proteome</keyword>